<proteinExistence type="predicted"/>
<organism evidence="1 2">
    <name type="scientific">Panagrolaimus sp. JU765</name>
    <dbReference type="NCBI Taxonomy" id="591449"/>
    <lineage>
        <taxon>Eukaryota</taxon>
        <taxon>Metazoa</taxon>
        <taxon>Ecdysozoa</taxon>
        <taxon>Nematoda</taxon>
        <taxon>Chromadorea</taxon>
        <taxon>Rhabditida</taxon>
        <taxon>Tylenchina</taxon>
        <taxon>Panagrolaimomorpha</taxon>
        <taxon>Panagrolaimoidea</taxon>
        <taxon>Panagrolaimidae</taxon>
        <taxon>Panagrolaimus</taxon>
    </lineage>
</organism>
<protein>
    <submittedName>
        <fullName evidence="2">Deacetylase sirtuin-type domain-containing protein</fullName>
    </submittedName>
</protein>
<accession>A0AC34R0N3</accession>
<reference evidence="2" key="1">
    <citation type="submission" date="2022-11" db="UniProtKB">
        <authorList>
            <consortium name="WormBaseParasite"/>
        </authorList>
    </citation>
    <scope>IDENTIFICATION</scope>
</reference>
<evidence type="ECO:0000313" key="2">
    <source>
        <dbReference type="WBParaSite" id="JU765_v2.g2325.t1"/>
    </source>
</evidence>
<dbReference type="WBParaSite" id="JU765_v2.g2325.t1">
    <property type="protein sequence ID" value="JU765_v2.g2325.t1"/>
    <property type="gene ID" value="JU765_v2.g2325"/>
</dbReference>
<name>A0AC34R0N3_9BILA</name>
<evidence type="ECO:0000313" key="1">
    <source>
        <dbReference type="Proteomes" id="UP000887576"/>
    </source>
</evidence>
<dbReference type="Proteomes" id="UP000887576">
    <property type="component" value="Unplaced"/>
</dbReference>
<sequence>MDTEKLNSSFSYISTAAGIPYFSEPKGVWTLEEQRMKAPSIDFADSLPTFTHHALVALERRGIIKHLISQNVDGLLLKAG</sequence>